<feature type="domain" description="Cadherin" evidence="7">
    <location>
        <begin position="152"/>
        <end position="268"/>
    </location>
</feature>
<dbReference type="InterPro" id="IPR015919">
    <property type="entry name" value="Cadherin-like_sf"/>
</dbReference>
<evidence type="ECO:0000256" key="1">
    <source>
        <dbReference type="ARBA" id="ARBA00022692"/>
    </source>
</evidence>
<keyword evidence="9" id="KW-1185">Reference proteome</keyword>
<evidence type="ECO:0000256" key="6">
    <source>
        <dbReference type="SAM" id="SignalP"/>
    </source>
</evidence>
<evidence type="ECO:0000313" key="8">
    <source>
        <dbReference type="EMBL" id="KAH3827301.1"/>
    </source>
</evidence>
<dbReference type="Proteomes" id="UP000828390">
    <property type="component" value="Unassembled WGS sequence"/>
</dbReference>
<dbReference type="GO" id="GO:0007156">
    <property type="term" value="P:homophilic cell adhesion via plasma membrane adhesion molecules"/>
    <property type="evidence" value="ECO:0007669"/>
    <property type="project" value="InterPro"/>
</dbReference>
<dbReference type="SMART" id="SM00112">
    <property type="entry name" value="CA"/>
    <property type="match status" value="2"/>
</dbReference>
<gene>
    <name evidence="8" type="ORF">DPMN_129232</name>
</gene>
<dbReference type="PROSITE" id="PS50268">
    <property type="entry name" value="CADHERIN_2"/>
    <property type="match status" value="1"/>
</dbReference>
<evidence type="ECO:0000256" key="3">
    <source>
        <dbReference type="ARBA" id="ARBA00022989"/>
    </source>
</evidence>
<dbReference type="EMBL" id="JAIWYP010000005">
    <property type="protein sequence ID" value="KAH3827301.1"/>
    <property type="molecule type" value="Genomic_DNA"/>
</dbReference>
<evidence type="ECO:0000259" key="7">
    <source>
        <dbReference type="PROSITE" id="PS50268"/>
    </source>
</evidence>
<dbReference type="GO" id="GO:0005509">
    <property type="term" value="F:calcium ion binding"/>
    <property type="evidence" value="ECO:0007669"/>
    <property type="project" value="UniProtKB-UniRule"/>
</dbReference>
<dbReference type="AlphaFoldDB" id="A0A9D4JX61"/>
<sequence>MWLCRNTLVLLLVVPQCTSALVNIDCSEDTTGLMVSVSEIDPPGIPIAVVNNTKGTVEWTTAINGTSVPYLHSFFRSQPEVETPSVMVLLERALDLELLTFELVDLLKSSLDSSGSLGLELSILCTDWSGRTWIHDVSVNVNPANEFYPQFNGAPYHVTISEDKSVGTELISLGGLVTDMDAGTTTFTFAASRYMITQFDGSRYVRVTSDGHVIWILPVDFEAFPTGRNYVFINVTVQDDGGLTSSTSINVTVMDVNDQGVEFIYPNCSRPCMEASYSTYVPEVFTGELVLEPVPLRVVDLDTLGDAVVYRLVNEDDGAYFQIDQRSGQILKTSALINDSYGPVMVLQVRAEEATDSSHFLVANITIVFLDRLTTPGYRCEPSGMHFARGQLTYSTSFALIGSPERKVACWQMDKNHILDDGCYRMSPSVIVVIDIHGIHPPDNLVGFHTECAEFTQKPKSIRRLVRSSREHTQPLSRGFDEPIHPAFIVRLLIQSNVQDANADLELNQWICDIA</sequence>
<dbReference type="GO" id="GO:0016020">
    <property type="term" value="C:membrane"/>
    <property type="evidence" value="ECO:0007669"/>
    <property type="project" value="InterPro"/>
</dbReference>
<dbReference type="PANTHER" id="PTHR24026:SF136">
    <property type="entry name" value="PROTOCADHERIN-23"/>
    <property type="match status" value="1"/>
</dbReference>
<feature type="signal peptide" evidence="6">
    <location>
        <begin position="1"/>
        <end position="20"/>
    </location>
</feature>
<reference evidence="8" key="2">
    <citation type="submission" date="2020-11" db="EMBL/GenBank/DDBJ databases">
        <authorList>
            <person name="McCartney M.A."/>
            <person name="Auch B."/>
            <person name="Kono T."/>
            <person name="Mallez S."/>
            <person name="Becker A."/>
            <person name="Gohl D.M."/>
            <person name="Silverstein K.A.T."/>
            <person name="Koren S."/>
            <person name="Bechman K.B."/>
            <person name="Herman A."/>
            <person name="Abrahante J.E."/>
            <person name="Garbe J."/>
        </authorList>
    </citation>
    <scope>NUCLEOTIDE SEQUENCE</scope>
    <source>
        <strain evidence="8">Duluth1</strain>
        <tissue evidence="8">Whole animal</tissue>
    </source>
</reference>
<dbReference type="CDD" id="cd11304">
    <property type="entry name" value="Cadherin_repeat"/>
    <property type="match status" value="2"/>
</dbReference>
<evidence type="ECO:0000256" key="2">
    <source>
        <dbReference type="ARBA" id="ARBA00022889"/>
    </source>
</evidence>
<evidence type="ECO:0000313" key="9">
    <source>
        <dbReference type="Proteomes" id="UP000828390"/>
    </source>
</evidence>
<accession>A0A9D4JX61</accession>
<dbReference type="Gene3D" id="2.60.40.60">
    <property type="entry name" value="Cadherins"/>
    <property type="match status" value="2"/>
</dbReference>
<keyword evidence="6" id="KW-0732">Signal</keyword>
<reference evidence="8" key="1">
    <citation type="journal article" date="2019" name="bioRxiv">
        <title>The Genome of the Zebra Mussel, Dreissena polymorpha: A Resource for Invasive Species Research.</title>
        <authorList>
            <person name="McCartney M.A."/>
            <person name="Auch B."/>
            <person name="Kono T."/>
            <person name="Mallez S."/>
            <person name="Zhang Y."/>
            <person name="Obille A."/>
            <person name="Becker A."/>
            <person name="Abrahante J.E."/>
            <person name="Garbe J."/>
            <person name="Badalamenti J.P."/>
            <person name="Herman A."/>
            <person name="Mangelson H."/>
            <person name="Liachko I."/>
            <person name="Sullivan S."/>
            <person name="Sone E.D."/>
            <person name="Koren S."/>
            <person name="Silverstein K.A.T."/>
            <person name="Beckman K.B."/>
            <person name="Gohl D.M."/>
        </authorList>
    </citation>
    <scope>NUCLEOTIDE SEQUENCE</scope>
    <source>
        <strain evidence="8">Duluth1</strain>
        <tissue evidence="8">Whole animal</tissue>
    </source>
</reference>
<keyword evidence="2" id="KW-0130">Cell adhesion</keyword>
<organism evidence="8 9">
    <name type="scientific">Dreissena polymorpha</name>
    <name type="common">Zebra mussel</name>
    <name type="synonym">Mytilus polymorpha</name>
    <dbReference type="NCBI Taxonomy" id="45954"/>
    <lineage>
        <taxon>Eukaryota</taxon>
        <taxon>Metazoa</taxon>
        <taxon>Spiralia</taxon>
        <taxon>Lophotrochozoa</taxon>
        <taxon>Mollusca</taxon>
        <taxon>Bivalvia</taxon>
        <taxon>Autobranchia</taxon>
        <taxon>Heteroconchia</taxon>
        <taxon>Euheterodonta</taxon>
        <taxon>Imparidentia</taxon>
        <taxon>Neoheterodontei</taxon>
        <taxon>Myida</taxon>
        <taxon>Dreissenoidea</taxon>
        <taxon>Dreissenidae</taxon>
        <taxon>Dreissena</taxon>
    </lineage>
</organism>
<keyword evidence="4" id="KW-0325">Glycoprotein</keyword>
<dbReference type="InterPro" id="IPR002126">
    <property type="entry name" value="Cadherin-like_dom"/>
</dbReference>
<comment type="caution">
    <text evidence="8">The sequence shown here is derived from an EMBL/GenBank/DDBJ whole genome shotgun (WGS) entry which is preliminary data.</text>
</comment>
<feature type="chain" id="PRO_5039732875" description="Cadherin domain-containing protein" evidence="6">
    <location>
        <begin position="21"/>
        <end position="515"/>
    </location>
</feature>
<dbReference type="SUPFAM" id="SSF49313">
    <property type="entry name" value="Cadherin-like"/>
    <property type="match status" value="2"/>
</dbReference>
<dbReference type="PRINTS" id="PR00205">
    <property type="entry name" value="CADHERIN"/>
</dbReference>
<keyword evidence="5" id="KW-0106">Calcium</keyword>
<evidence type="ECO:0000256" key="5">
    <source>
        <dbReference type="PROSITE-ProRule" id="PRU00043"/>
    </source>
</evidence>
<keyword evidence="1" id="KW-0812">Transmembrane</keyword>
<dbReference type="PANTHER" id="PTHR24026">
    <property type="entry name" value="FAT ATYPICAL CADHERIN-RELATED"/>
    <property type="match status" value="1"/>
</dbReference>
<keyword evidence="3" id="KW-1133">Transmembrane helix</keyword>
<proteinExistence type="predicted"/>
<name>A0A9D4JX61_DREPO</name>
<evidence type="ECO:0000256" key="4">
    <source>
        <dbReference type="ARBA" id="ARBA00023180"/>
    </source>
</evidence>
<keyword evidence="3" id="KW-0472">Membrane</keyword>
<protein>
    <recommendedName>
        <fullName evidence="7">Cadherin domain-containing protein</fullName>
    </recommendedName>
</protein>